<proteinExistence type="predicted"/>
<dbReference type="Proteomes" id="UP001174909">
    <property type="component" value="Unassembled WGS sequence"/>
</dbReference>
<reference evidence="1" key="1">
    <citation type="submission" date="2023-03" db="EMBL/GenBank/DDBJ databases">
        <authorList>
            <person name="Steffen K."/>
            <person name="Cardenas P."/>
        </authorList>
    </citation>
    <scope>NUCLEOTIDE SEQUENCE</scope>
</reference>
<comment type="caution">
    <text evidence="1">The sequence shown here is derived from an EMBL/GenBank/DDBJ whole genome shotgun (WGS) entry which is preliminary data.</text>
</comment>
<dbReference type="AlphaFoldDB" id="A0AA35RSY8"/>
<evidence type="ECO:0000313" key="1">
    <source>
        <dbReference type="EMBL" id="CAI8016717.1"/>
    </source>
</evidence>
<evidence type="ECO:0000313" key="2">
    <source>
        <dbReference type="Proteomes" id="UP001174909"/>
    </source>
</evidence>
<sequence length="65" mass="7175">MCTVLAGEIHHFFYELRYLTCHTTDEGGGARIVSAQRAPPMHAPDVTSPTPTVLAHIPLHTMYVD</sequence>
<dbReference type="EMBL" id="CASHTH010001552">
    <property type="protein sequence ID" value="CAI8016717.1"/>
    <property type="molecule type" value="Genomic_DNA"/>
</dbReference>
<gene>
    <name evidence="1" type="ORF">GBAR_LOCUS10232</name>
</gene>
<protein>
    <submittedName>
        <fullName evidence="1">Uncharacterized protein</fullName>
    </submittedName>
</protein>
<keyword evidence="2" id="KW-1185">Reference proteome</keyword>
<name>A0AA35RSY8_GEOBA</name>
<accession>A0AA35RSY8</accession>
<organism evidence="1 2">
    <name type="scientific">Geodia barretti</name>
    <name type="common">Barrett's horny sponge</name>
    <dbReference type="NCBI Taxonomy" id="519541"/>
    <lineage>
        <taxon>Eukaryota</taxon>
        <taxon>Metazoa</taxon>
        <taxon>Porifera</taxon>
        <taxon>Demospongiae</taxon>
        <taxon>Heteroscleromorpha</taxon>
        <taxon>Tetractinellida</taxon>
        <taxon>Astrophorina</taxon>
        <taxon>Geodiidae</taxon>
        <taxon>Geodia</taxon>
    </lineage>
</organism>